<sequence>MANSVARPSLLAFAVSLGVLGVSPSFAAEMDHSGMDHSAMGHGAMQMDHASSQAAMPGMDHSQMGASKQPTQPAPVDHSKMGHGQPKAKPASMDHSKMDHGSMKGMDHGSMEGMDHGAMGHSTMGNGNADSPTPTSRTPIPVLTDADRQAAFPPLDGHKMDDSGFNSFFLLDQLEYQDADEGSTLAWDASGWVGGDINRLWIRSEGERTNGVTEDAELQLLYGRSVSPWWDVVAGVRQDFKPEDPQTWAAFGIQGLALYDFEAEATAFIGENGQTAARLEGEYDILLTNRLILQPTAEANFYGKNDPERGVGSGLANTEVGLRLRYEIVRQFAPYIGVTWSRSYGKTADFIRDEGGDVDEARFVAGIRMWF</sequence>
<reference evidence="10" key="3">
    <citation type="submission" date="2019-04" db="EMBL/GenBank/DDBJ databases">
        <title>Genome sequence of Pseudomonas putida 1290, an auxin catabolizing strain.</title>
        <authorList>
            <person name="Laird T.S."/>
            <person name="Leveau J.H.J."/>
        </authorList>
    </citation>
    <scope>NUCLEOTIDE SEQUENCE [LARGE SCALE GENOMIC DNA]</scope>
    <source>
        <strain evidence="10">1290</strain>
    </source>
</reference>
<dbReference type="Proteomes" id="UP000298551">
    <property type="component" value="Chromosome"/>
</dbReference>
<accession>A0A0P7DCG0</accession>
<evidence type="ECO:0000313" key="7">
    <source>
        <dbReference type="EMBL" id="RNF84719.1"/>
    </source>
</evidence>
<evidence type="ECO:0000313" key="8">
    <source>
        <dbReference type="Proteomes" id="UP000050437"/>
    </source>
</evidence>
<dbReference type="OMA" id="HTQMDHT"/>
<keyword evidence="2" id="KW-0732">Signal</keyword>
<feature type="signal peptide" evidence="2">
    <location>
        <begin position="1"/>
        <end position="27"/>
    </location>
</feature>
<evidence type="ECO:0000313" key="6">
    <source>
        <dbReference type="EMBL" id="QCI09924.1"/>
    </source>
</evidence>
<name>A0A0P7DCG0_PSEPU</name>
<reference evidence="5" key="6">
    <citation type="submission" date="2023-03" db="EMBL/GenBank/DDBJ databases">
        <title>Draft assemblies of triclosan tolerant bacteria isolated from returned activated sludge.</title>
        <authorList>
            <person name="Van Hamelsveld S."/>
        </authorList>
    </citation>
    <scope>NUCLEOTIDE SEQUENCE</scope>
    <source>
        <strain evidence="5">GW210012_S60</strain>
    </source>
</reference>
<dbReference type="GO" id="GO:0006878">
    <property type="term" value="P:intracellular copper ion homeostasis"/>
    <property type="evidence" value="ECO:0007669"/>
    <property type="project" value="InterPro"/>
</dbReference>
<dbReference type="Proteomes" id="UP000515680">
    <property type="component" value="Chromosome"/>
</dbReference>
<evidence type="ECO:0000256" key="1">
    <source>
        <dbReference type="SAM" id="MobiDB-lite"/>
    </source>
</evidence>
<dbReference type="GO" id="GO:0009279">
    <property type="term" value="C:cell outer membrane"/>
    <property type="evidence" value="ECO:0007669"/>
    <property type="project" value="InterPro"/>
</dbReference>
<dbReference type="Pfam" id="PF05275">
    <property type="entry name" value="CopB"/>
    <property type="match status" value="1"/>
</dbReference>
<dbReference type="InterPro" id="IPR007939">
    <property type="entry name" value="Cu-R_B_prcur"/>
</dbReference>
<evidence type="ECO:0000256" key="2">
    <source>
        <dbReference type="SAM" id="SignalP"/>
    </source>
</evidence>
<proteinExistence type="predicted"/>
<evidence type="ECO:0000313" key="3">
    <source>
        <dbReference type="EMBL" id="BBT37673.1"/>
    </source>
</evidence>
<dbReference type="OrthoDB" id="9778934at2"/>
<dbReference type="EMBL" id="CP039371">
    <property type="protein sequence ID" value="QCI09924.1"/>
    <property type="molecule type" value="Genomic_DNA"/>
</dbReference>
<dbReference type="GeneID" id="97165488"/>
<reference evidence="4 8" key="1">
    <citation type="submission" date="2015-10" db="EMBL/GenBank/DDBJ databases">
        <title>Pseudomonas putida clinical strains.</title>
        <authorList>
            <person name="Molina L."/>
            <person name="Udaondo Z."/>
        </authorList>
    </citation>
    <scope>NUCLEOTIDE SEQUENCE [LARGE SCALE GENOMIC DNA]</scope>
    <source>
        <strain evidence="4 8">HB13667</strain>
    </source>
</reference>
<reference evidence="3 11" key="5">
    <citation type="submission" date="2019-12" db="EMBL/GenBank/DDBJ databases">
        <title>complete genome sequences of Pseudomonas putida str. WP8-W18-CRE-01 isolated from wastewater treatment plant effluent.</title>
        <authorList>
            <person name="Sekizuka T."/>
            <person name="Itokawa K."/>
            <person name="Yatsu K."/>
            <person name="Inamine Y."/>
            <person name="Kuroda M."/>
        </authorList>
    </citation>
    <scope>NUCLEOTIDE SEQUENCE [LARGE SCALE GENOMIC DNA]</scope>
    <source>
        <strain evidence="3 11">WP8-W18-CRE-01</strain>
    </source>
</reference>
<dbReference type="Proteomes" id="UP000050437">
    <property type="component" value="Unassembled WGS sequence"/>
</dbReference>
<dbReference type="GO" id="GO:0005507">
    <property type="term" value="F:copper ion binding"/>
    <property type="evidence" value="ECO:0007669"/>
    <property type="project" value="InterPro"/>
</dbReference>
<gene>
    <name evidence="3" type="primary">pcoB</name>
    <name evidence="6" type="ORF">E6B08_00065</name>
    <name evidence="7" type="ORF">EFK07_22175</name>
    <name evidence="4" type="ORF">HB13667_03235</name>
    <name evidence="5" type="ORF">P3W50_09365</name>
    <name evidence="3" type="ORF">WP8W18C01_00140</name>
</gene>
<dbReference type="EMBL" id="LKKS01000023">
    <property type="protein sequence ID" value="KPM68214.1"/>
    <property type="molecule type" value="Genomic_DNA"/>
</dbReference>
<dbReference type="Proteomes" id="UP000278162">
    <property type="component" value="Unassembled WGS sequence"/>
</dbReference>
<reference evidence="7 9" key="2">
    <citation type="submission" date="2018-10" db="EMBL/GenBank/DDBJ databases">
        <title>An outbreak of IMP-63 producing strain in France.</title>
        <authorList>
            <person name="Bour M."/>
            <person name="Liapis E."/>
            <person name="Plesiat P."/>
        </authorList>
    </citation>
    <scope>NUCLEOTIDE SEQUENCE [LARGE SCALE GENOMIC DNA]</scope>
    <source>
        <strain evidence="7 9">12917</strain>
    </source>
</reference>
<dbReference type="AlphaFoldDB" id="A0A0P7DCG0"/>
<feature type="region of interest" description="Disordered" evidence="1">
    <location>
        <begin position="33"/>
        <end position="100"/>
    </location>
</feature>
<evidence type="ECO:0000313" key="4">
    <source>
        <dbReference type="EMBL" id="KPM68214.1"/>
    </source>
</evidence>
<dbReference type="Proteomes" id="UP001217741">
    <property type="component" value="Unassembled WGS sequence"/>
</dbReference>
<reference evidence="6" key="4">
    <citation type="submission" date="2019-04" db="EMBL/GenBank/DDBJ databases">
        <title>Genome Sequence of Pseudomonas putida 1290, an Auxin Catabolizing Strain.</title>
        <authorList>
            <person name="Laird T.S."/>
            <person name="Leveau J.H.J."/>
        </authorList>
    </citation>
    <scope>NUCLEOTIDE SEQUENCE [LARGE SCALE GENOMIC DNA]</scope>
    <source>
        <strain evidence="6">1290</strain>
    </source>
</reference>
<protein>
    <submittedName>
        <fullName evidence="3">Copper resistance protein B</fullName>
    </submittedName>
    <submittedName>
        <fullName evidence="4">Copper resistance protein CopB</fullName>
    </submittedName>
</protein>
<dbReference type="EMBL" id="AP022227">
    <property type="protein sequence ID" value="BBT37673.1"/>
    <property type="molecule type" value="Genomic_DNA"/>
</dbReference>
<dbReference type="EMBL" id="JARJLO010000136">
    <property type="protein sequence ID" value="MDF3870680.1"/>
    <property type="molecule type" value="Genomic_DNA"/>
</dbReference>
<evidence type="ECO:0000313" key="5">
    <source>
        <dbReference type="EMBL" id="MDF3870680.1"/>
    </source>
</evidence>
<evidence type="ECO:0000313" key="9">
    <source>
        <dbReference type="Proteomes" id="UP000278162"/>
    </source>
</evidence>
<evidence type="ECO:0000313" key="11">
    <source>
        <dbReference type="Proteomes" id="UP000515680"/>
    </source>
</evidence>
<organism evidence="4 8">
    <name type="scientific">Pseudomonas putida</name>
    <name type="common">Arthrobacter siderocapsulatus</name>
    <dbReference type="NCBI Taxonomy" id="303"/>
    <lineage>
        <taxon>Bacteria</taxon>
        <taxon>Pseudomonadati</taxon>
        <taxon>Pseudomonadota</taxon>
        <taxon>Gammaproteobacteria</taxon>
        <taxon>Pseudomonadales</taxon>
        <taxon>Pseudomonadaceae</taxon>
        <taxon>Pseudomonas</taxon>
    </lineage>
</organism>
<evidence type="ECO:0000313" key="10">
    <source>
        <dbReference type="Proteomes" id="UP000298551"/>
    </source>
</evidence>
<dbReference type="RefSeq" id="WP_011953082.1">
    <property type="nucleotide sequence ID" value="NZ_AP022055.1"/>
</dbReference>
<feature type="chain" id="PRO_5010627446" evidence="2">
    <location>
        <begin position="28"/>
        <end position="371"/>
    </location>
</feature>
<dbReference type="EMBL" id="RJAI01000056">
    <property type="protein sequence ID" value="RNF84719.1"/>
    <property type="molecule type" value="Genomic_DNA"/>
</dbReference>